<accession>A0ABZ1E4E5</accession>
<feature type="signal peptide" evidence="1">
    <location>
        <begin position="1"/>
        <end position="26"/>
    </location>
</feature>
<gene>
    <name evidence="2" type="ORF">RPE78_18070</name>
</gene>
<dbReference type="CDD" id="cd06356">
    <property type="entry name" value="PBP1_amide_urea_BP-like"/>
    <property type="match status" value="1"/>
</dbReference>
<evidence type="ECO:0000256" key="1">
    <source>
        <dbReference type="SAM" id="SignalP"/>
    </source>
</evidence>
<organism evidence="2 3">
    <name type="scientific">Thioclava litoralis</name>
    <dbReference type="NCBI Taxonomy" id="3076557"/>
    <lineage>
        <taxon>Bacteria</taxon>
        <taxon>Pseudomonadati</taxon>
        <taxon>Pseudomonadota</taxon>
        <taxon>Alphaproteobacteria</taxon>
        <taxon>Rhodobacterales</taxon>
        <taxon>Paracoccaceae</taxon>
        <taxon>Thioclava</taxon>
    </lineage>
</organism>
<dbReference type="PROSITE" id="PS51318">
    <property type="entry name" value="TAT"/>
    <property type="match status" value="1"/>
</dbReference>
<protein>
    <submittedName>
        <fullName evidence="2">Transporter substrate-binding protein</fullName>
    </submittedName>
</protein>
<dbReference type="EMBL" id="CP135446">
    <property type="protein sequence ID" value="WRY35898.1"/>
    <property type="molecule type" value="Genomic_DNA"/>
</dbReference>
<keyword evidence="1" id="KW-0732">Signal</keyword>
<dbReference type="InterPro" id="IPR028082">
    <property type="entry name" value="Peripla_BP_I"/>
</dbReference>
<dbReference type="RefSeq" id="WP_330628225.1">
    <property type="nucleotide sequence ID" value="NZ_CP135446.1"/>
</dbReference>
<name>A0ABZ1E4E5_9RHOB</name>
<proteinExistence type="predicted"/>
<dbReference type="Proteomes" id="UP001623290">
    <property type="component" value="Plasmid unnamed3"/>
</dbReference>
<dbReference type="InterPro" id="IPR006311">
    <property type="entry name" value="TAT_signal"/>
</dbReference>
<dbReference type="Gene3D" id="3.40.50.2300">
    <property type="match status" value="2"/>
</dbReference>
<dbReference type="PANTHER" id="PTHR47628">
    <property type="match status" value="1"/>
</dbReference>
<feature type="chain" id="PRO_5047235671" evidence="1">
    <location>
        <begin position="27"/>
        <end position="407"/>
    </location>
</feature>
<dbReference type="Pfam" id="PF13433">
    <property type="entry name" value="Peripla_BP_5"/>
    <property type="match status" value="1"/>
</dbReference>
<reference evidence="2 3" key="1">
    <citation type="submission" date="2023-09" db="EMBL/GenBank/DDBJ databases">
        <title>Thioclava shenzhenensis sp. nov., a multidrug resistant bacteria-antagonizing species isolated from coastal seawater.</title>
        <authorList>
            <person name="Long M."/>
        </authorList>
    </citation>
    <scope>NUCLEOTIDE SEQUENCE [LARGE SCALE GENOMIC DNA]</scope>
    <source>
        <strain evidence="2 3">FTW29</strain>
        <plasmid evidence="2 3">unnamed3</plasmid>
    </source>
</reference>
<dbReference type="PANTHER" id="PTHR47628:SF1">
    <property type="entry name" value="ALIPHATIC AMIDASE EXPRESSION-REGULATING PROTEIN"/>
    <property type="match status" value="1"/>
</dbReference>
<evidence type="ECO:0000313" key="3">
    <source>
        <dbReference type="Proteomes" id="UP001623290"/>
    </source>
</evidence>
<geneLocation type="plasmid" evidence="2 3">
    <name>unnamed3</name>
</geneLocation>
<keyword evidence="2" id="KW-0614">Plasmid</keyword>
<sequence length="407" mass="44669">MTMTRRHVLGAFGAAGLSTLASPLLAKTRPITISALYDLSGGLEVYGQPIVDTLKFAVAQQNEKGGLLGREIDLKVYDPQSNMQLYSQFARQAALADAPDVVFAGITSSSREVVRPILRQFNRLYFYANQYEGGVCDRNMFATGVTPGQTVDKLVEYSLRNFGKKVYIVAADYNYGQIVADWVRKYTQQGGGEVLEVEFFPLDVTDFKTSISKIQSARPDYVWSALVGGAHISFYRQWQAAGMHGKIALSSTTFAGGNEHVVLTPEECNGFMVCQNYLQELATPENARFVEAFHKMYGADYPYITELGMGAYQGFLLWAAAVEKAGSAERMPVIEALETGLSLAAPSGQVTIDPQTHHTIMDVHIARVENGGLIPVQTFAQQAPVDTAVSCNLREHPGDTQQYVVKF</sequence>
<keyword evidence="3" id="KW-1185">Reference proteome</keyword>
<dbReference type="SUPFAM" id="SSF53822">
    <property type="entry name" value="Periplasmic binding protein-like I"/>
    <property type="match status" value="1"/>
</dbReference>
<evidence type="ECO:0000313" key="2">
    <source>
        <dbReference type="EMBL" id="WRY35898.1"/>
    </source>
</evidence>